<name>A0A2G5TTY2_9PELO</name>
<reference evidence="2" key="1">
    <citation type="submission" date="2017-10" db="EMBL/GenBank/DDBJ databases">
        <title>Rapid genome shrinkage in a self-fertile nematode reveals novel sperm competition proteins.</title>
        <authorList>
            <person name="Yin D."/>
            <person name="Schwarz E.M."/>
            <person name="Thomas C.G."/>
            <person name="Felde R.L."/>
            <person name="Korf I.F."/>
            <person name="Cutter A.D."/>
            <person name="Schartner C.M."/>
            <person name="Ralston E.J."/>
            <person name="Meyer B.J."/>
            <person name="Haag E.S."/>
        </authorList>
    </citation>
    <scope>NUCLEOTIDE SEQUENCE [LARGE SCALE GENOMIC DNA]</scope>
    <source>
        <strain evidence="2">JU1422</strain>
    </source>
</reference>
<sequence>MKGGGRGWPKRRKSIGTLILDVCVSFSNTPQGCVVWRANFPGTAFFTSIVQNVLEAYLSKAVTEAIKPGNQNPICCSCGPGVSCMENPNCECAIASKQFQKKLKIPPVVSFLKLATLKSFFIASQKSRRPSRGTETSQKRKPL</sequence>
<accession>A0A2G5TTY2</accession>
<dbReference type="STRING" id="1611254.A0A2G5TTY2"/>
<gene>
    <name evidence="1" type="primary">Cnig_chr_V.g21864</name>
    <name evidence="1" type="ORF">B9Z55_021864</name>
</gene>
<keyword evidence="2" id="KW-1185">Reference proteome</keyword>
<dbReference type="EMBL" id="PDUG01000005">
    <property type="protein sequence ID" value="PIC30713.1"/>
    <property type="molecule type" value="Genomic_DNA"/>
</dbReference>
<dbReference type="AlphaFoldDB" id="A0A2G5TTY2"/>
<dbReference type="PANTHER" id="PTHR47250">
    <property type="entry name" value="HISTONE-LYSINE N-METHYLTRANSFERASE SET-6"/>
    <property type="match status" value="1"/>
</dbReference>
<evidence type="ECO:0000313" key="2">
    <source>
        <dbReference type="Proteomes" id="UP000230233"/>
    </source>
</evidence>
<organism evidence="1 2">
    <name type="scientific">Caenorhabditis nigoni</name>
    <dbReference type="NCBI Taxonomy" id="1611254"/>
    <lineage>
        <taxon>Eukaryota</taxon>
        <taxon>Metazoa</taxon>
        <taxon>Ecdysozoa</taxon>
        <taxon>Nematoda</taxon>
        <taxon>Chromadorea</taxon>
        <taxon>Rhabditida</taxon>
        <taxon>Rhabditina</taxon>
        <taxon>Rhabditomorpha</taxon>
        <taxon>Rhabditoidea</taxon>
        <taxon>Rhabditidae</taxon>
        <taxon>Peloderinae</taxon>
        <taxon>Caenorhabditis</taxon>
    </lineage>
</organism>
<dbReference type="Proteomes" id="UP000230233">
    <property type="component" value="Chromosome V"/>
</dbReference>
<dbReference type="PANTHER" id="PTHR47250:SF1">
    <property type="entry name" value="SET DOMAIN-CONTAINING PROTEIN"/>
    <property type="match status" value="1"/>
</dbReference>
<protein>
    <submittedName>
        <fullName evidence="1">Uncharacterized protein</fullName>
    </submittedName>
</protein>
<dbReference type="InterPro" id="IPR053105">
    <property type="entry name" value="Class_V-like_SAM-MTase"/>
</dbReference>
<evidence type="ECO:0000313" key="1">
    <source>
        <dbReference type="EMBL" id="PIC30713.1"/>
    </source>
</evidence>
<proteinExistence type="predicted"/>
<dbReference type="OrthoDB" id="308383at2759"/>
<comment type="caution">
    <text evidence="1">The sequence shown here is derived from an EMBL/GenBank/DDBJ whole genome shotgun (WGS) entry which is preliminary data.</text>
</comment>